<dbReference type="GO" id="GO:0032259">
    <property type="term" value="P:methylation"/>
    <property type="evidence" value="ECO:0007669"/>
    <property type="project" value="UniProtKB-KW"/>
</dbReference>
<evidence type="ECO:0000313" key="3">
    <source>
        <dbReference type="Proteomes" id="UP001409585"/>
    </source>
</evidence>
<dbReference type="InterPro" id="IPR029063">
    <property type="entry name" value="SAM-dependent_MTases_sf"/>
</dbReference>
<keyword evidence="3" id="KW-1185">Reference proteome</keyword>
<dbReference type="InterPro" id="IPR013691">
    <property type="entry name" value="MeTrfase_14"/>
</dbReference>
<dbReference type="EMBL" id="BAABLX010000027">
    <property type="protein sequence ID" value="GAA4947627.1"/>
    <property type="molecule type" value="Genomic_DNA"/>
</dbReference>
<comment type="caution">
    <text evidence="2">The sequence shown here is derived from an EMBL/GenBank/DDBJ whole genome shotgun (WGS) entry which is preliminary data.</text>
</comment>
<dbReference type="Gene3D" id="3.40.50.720">
    <property type="entry name" value="NAD(P)-binding Rossmann-like Domain"/>
    <property type="match status" value="1"/>
</dbReference>
<keyword evidence="2" id="KW-0808">Transferase</keyword>
<accession>A0AAV3U5S4</accession>
<dbReference type="GO" id="GO:0008168">
    <property type="term" value="F:methyltransferase activity"/>
    <property type="evidence" value="ECO:0007669"/>
    <property type="project" value="UniProtKB-KW"/>
</dbReference>
<sequence length="398" mass="44453">MSVALANSPVVCLNCHAGEMEIFHRAENVPVNSCILLDSKQAAQSYPKGRIELGYCRHCGFISNTTFNPKLTEYSGRYEETQGFSGTFQKFHHKLAERLIEKHNLHEKDIIEIGCGKGEFLALLCSLGENRGTGFDPGVDVQRLADSPVAERTQFIADFYSEKYANHNADFYVCKMTLEHIHPTGDFIATVRRAIGDRAGTTVFFQIPESTRILREIAFEDIYYEHCSYFTPESLRYLFEQNGFAVDDVATEYADQYLTIEAYAISDTDAAPVTDTDLSALTDLVATFPERFQAKQQEWQSRLNDYASQGKKVILWGGGSKAVAFLSDFDTNATVEYVVDINPYRQGHFLPGSGIPIAGPEFLTDYKPDVVVIMNAVYCDEISADLTRLGLAPTIIAL</sequence>
<organism evidence="2 3">
    <name type="scientific">Halioxenophilus aromaticivorans</name>
    <dbReference type="NCBI Taxonomy" id="1306992"/>
    <lineage>
        <taxon>Bacteria</taxon>
        <taxon>Pseudomonadati</taxon>
        <taxon>Pseudomonadota</taxon>
        <taxon>Gammaproteobacteria</taxon>
        <taxon>Alteromonadales</taxon>
        <taxon>Alteromonadaceae</taxon>
        <taxon>Halioxenophilus</taxon>
    </lineage>
</organism>
<feature type="domain" description="C-methyltransferase" evidence="1">
    <location>
        <begin position="284"/>
        <end position="386"/>
    </location>
</feature>
<gene>
    <name evidence="2" type="ORF">GCM10025791_29220</name>
</gene>
<proteinExistence type="predicted"/>
<dbReference type="RefSeq" id="WP_345423717.1">
    <property type="nucleotide sequence ID" value="NZ_AP031496.1"/>
</dbReference>
<keyword evidence="2" id="KW-0489">Methyltransferase</keyword>
<reference evidence="3" key="1">
    <citation type="journal article" date="2019" name="Int. J. Syst. Evol. Microbiol.">
        <title>The Global Catalogue of Microorganisms (GCM) 10K type strain sequencing project: providing services to taxonomists for standard genome sequencing and annotation.</title>
        <authorList>
            <consortium name="The Broad Institute Genomics Platform"/>
            <consortium name="The Broad Institute Genome Sequencing Center for Infectious Disease"/>
            <person name="Wu L."/>
            <person name="Ma J."/>
        </authorList>
    </citation>
    <scope>NUCLEOTIDE SEQUENCE [LARGE SCALE GENOMIC DNA]</scope>
    <source>
        <strain evidence="3">JCM 19134</strain>
    </source>
</reference>
<name>A0AAV3U5S4_9ALTE</name>
<protein>
    <submittedName>
        <fullName evidence="2">Class I SAM-dependent methyltransferase</fullName>
    </submittedName>
</protein>
<evidence type="ECO:0000259" key="1">
    <source>
        <dbReference type="Pfam" id="PF08484"/>
    </source>
</evidence>
<dbReference type="SUPFAM" id="SSF53335">
    <property type="entry name" value="S-adenosyl-L-methionine-dependent methyltransferases"/>
    <property type="match status" value="1"/>
</dbReference>
<dbReference type="Pfam" id="PF13489">
    <property type="entry name" value="Methyltransf_23"/>
    <property type="match status" value="1"/>
</dbReference>
<dbReference type="PANTHER" id="PTHR43861">
    <property type="entry name" value="TRANS-ACONITATE 2-METHYLTRANSFERASE-RELATED"/>
    <property type="match status" value="1"/>
</dbReference>
<dbReference type="Proteomes" id="UP001409585">
    <property type="component" value="Unassembled WGS sequence"/>
</dbReference>
<dbReference type="AlphaFoldDB" id="A0AAV3U5S4"/>
<dbReference type="Pfam" id="PF08484">
    <property type="entry name" value="Methyltransf_14"/>
    <property type="match status" value="1"/>
</dbReference>
<evidence type="ECO:0000313" key="2">
    <source>
        <dbReference type="EMBL" id="GAA4947627.1"/>
    </source>
</evidence>
<dbReference type="Gene3D" id="3.40.50.150">
    <property type="entry name" value="Vaccinia Virus protein VP39"/>
    <property type="match status" value="1"/>
</dbReference>